<dbReference type="Pfam" id="PF12372">
    <property type="entry name" value="Htt_N-HEAT"/>
    <property type="match status" value="1"/>
</dbReference>
<evidence type="ECO:0000313" key="8">
    <source>
        <dbReference type="EMBL" id="KAK8378801.1"/>
    </source>
</evidence>
<proteinExistence type="inferred from homology"/>
<feature type="region of interest" description="Disordered" evidence="7">
    <location>
        <begin position="17"/>
        <end position="43"/>
    </location>
</feature>
<gene>
    <name evidence="8" type="ORF">O3P69_009490</name>
</gene>
<dbReference type="PRINTS" id="PR00375">
    <property type="entry name" value="HUNTINGTIN"/>
</dbReference>
<evidence type="ECO:0000256" key="4">
    <source>
        <dbReference type="ARBA" id="ARBA00007153"/>
    </source>
</evidence>
<evidence type="ECO:0000256" key="5">
    <source>
        <dbReference type="ARBA" id="ARBA00022490"/>
    </source>
</evidence>
<keyword evidence="9" id="KW-1185">Reference proteome</keyword>
<comment type="similarity">
    <text evidence="4">Belongs to the huntingtin family.</text>
</comment>
<comment type="function">
    <text evidence="1">May play a role in microtubule-mediated transport or vesicle function.</text>
</comment>
<feature type="compositionally biased region" description="Low complexity" evidence="7">
    <location>
        <begin position="25"/>
        <end position="34"/>
    </location>
</feature>
<dbReference type="EMBL" id="JARAKH010000044">
    <property type="protein sequence ID" value="KAK8378801.1"/>
    <property type="molecule type" value="Genomic_DNA"/>
</dbReference>
<protein>
    <recommendedName>
        <fullName evidence="10">Huntingtin</fullName>
    </recommendedName>
</protein>
<evidence type="ECO:0000256" key="3">
    <source>
        <dbReference type="ARBA" id="ARBA00004496"/>
    </source>
</evidence>
<comment type="subcellular location">
    <subcellularLocation>
        <location evidence="3">Cytoplasm</location>
    </subcellularLocation>
    <subcellularLocation>
        <location evidence="2">Nucleus</location>
    </subcellularLocation>
</comment>
<feature type="compositionally biased region" description="Basic and acidic residues" evidence="7">
    <location>
        <begin position="1075"/>
        <end position="1084"/>
    </location>
</feature>
<evidence type="ECO:0000256" key="2">
    <source>
        <dbReference type="ARBA" id="ARBA00004123"/>
    </source>
</evidence>
<dbReference type="PANTHER" id="PTHR10170:SF10">
    <property type="entry name" value="HUNTINGTIN"/>
    <property type="match status" value="1"/>
</dbReference>
<evidence type="ECO:0000256" key="7">
    <source>
        <dbReference type="SAM" id="MobiDB-lite"/>
    </source>
</evidence>
<name>A0AAW0SVN1_SCYPA</name>
<dbReference type="SUPFAM" id="SSF48371">
    <property type="entry name" value="ARM repeat"/>
    <property type="match status" value="1"/>
</dbReference>
<feature type="compositionally biased region" description="Basic and acidic residues" evidence="7">
    <location>
        <begin position="1092"/>
        <end position="1103"/>
    </location>
</feature>
<dbReference type="InterPro" id="IPR000091">
    <property type="entry name" value="Huntingtin"/>
</dbReference>
<feature type="compositionally biased region" description="Gly residues" evidence="7">
    <location>
        <begin position="458"/>
        <end position="474"/>
    </location>
</feature>
<dbReference type="Pfam" id="PF20927">
    <property type="entry name" value="Htt_C-HEAT"/>
    <property type="match status" value="3"/>
</dbReference>
<sequence length="2842" mass="308944">MAALEKLVRAFEAVKLSQGNGNPGGAPTPTAAFGAGAGAEQRPQEHNRTMASFATSLSQQGQGLLSKKDQILSSKEKAATCSVIADALVTAKPTEIQKLLSVGIETLLLLTADADPDVRTSANESLNRVIRSLSETQLGKIQVELYKEIKKNGSVRSLRAALTRFAALCHHIRPQKGRAYVQNLLPYVTRMARRTEEPLLETLAAALEKIMPTLGHFTNDNEVKNLLKAFLPNLSHSSSAVRRSAVSSLLVLCCHSRKPPMFLSWLLTTILQTLVPVQEEAPTSQVLGCMLCLRALVPHLGRLCPPNLPSDQHGQPTSHLHPGEHTVSYDQLIQVYELCLHYSSSLDHNIITASLETLQALLQQPPVALLLTLTAPEGINRSRIKADPRTSLLSSRVSSQVSVAASLYEEESSMGDFGAGGERVSMDMDTPDGKIDIEESTRVEDESAGDAGGEEGGGEGGGGGGGEGAGGGEGRCGEAKESSGAEGAVDDDENGLYSSIEIGQIADTSLLFGRGEINLSGDEKHSIGREKRKHPPRMASFAQNKSLEEKQVSFDKANGCIGSFLDEDMPVKYLARYLTSSFLLSGHLGSLVPDRTVRVSVKVLALNCVGLAGVVLPSILSLPLFTDAVGEAELQQHMDDVLRFHSHSDPQIGASVAIVIGQFVRASLVHGCGQYNDFGRPSLTLSSLLEILCKLLGHESSVTSRGAITGLSLCVDELLHSLHASVVLSVLPHLVNVASNPYWLVKVELCELLSGLPLSFTDHVESCGNSSTPGGCVPLPPADRFSHRVLTAVLVPLLADQDPRVRSAAASACVRLVPEIMSSGDLIHKVASKLAHSGHLREERKDPTSHVPHCHWDCRSLPSPPVAPFHCLFSEGSGQLTFSFEYQQGPGLHPLQGPNVDDSLSRLIYAFTTHLMTSNNKFLVLGCVEALAQLSERYPPALHPAAWGCNIPLSQSSETNTHIGLITLVLSLAGESTIAGDLSMQQNILSIASNILAGIAVSALRPKKESAGTKVPWSFLGTPQLTLVAEAVVQHILRILSIYSHVLEDIVPGTRPSLAPLAPPTAISPIKRRSRADTSGDKNRQQSPSGGEKPDSEEKDRRPGRSGSVGSFAHLPEYIKMYDVLKNAHTNYKISLEESTTEKVCGLLRVTLSSLGRLLEVASMVEFGRLADEVLQHLKSVTTLLPTLTVQCGQQLLKCLFGSNVMAVYEQMSRKGSVESLPRDGVETGSGGLEGPSLHHMCFNLPLTQLEKDLSDLSVVRQDGESVSLNLTHRKSSSNLFKTLGRGNDKTSLSSYIRLFEPLVIKALKLYTVSSDVNMQRSVLQLLIHLVQIRVNYCLLDSDQIFIGYVIKQFEYIEEGQIKQAEELIPSMFRFLVLLSYERHHSKSIIGVPKIIQLCDGLMASGQPPLSHCILALQPLVEDLFLVRSTTSTADQRELDTQREVLCSMLLRLAHYHQVLKLVSLVLGATREVNRDRWRKLSRQVIDTLLPFISKLQVNLDSEESLSAVEEVMNGVCASVYRPVDCVLKALFTSPCELETTVGVERWVGGVLLLLRALITHSTSELILARLEELGLSMDYVHTDSIPDTSPSPSCTTSTTTTTTTTILATPHYQGPQRPASLPLPVSETSASFRDPLNVTQPETLPQVAMARFLLEVVRVSVSEIRSVRLALLSSGLGGEGGNQHSPDMLVHLSHHLLLTLLHLTLSNQWREVITSLKDICSREVELMEEISEALLFVSGWYPPLTLLWCKLLTSLDLTSQHLWTRVLRTCQRKSVTSVSSPVVSEATGPSSCLSLEFMRRCGLLVFSEFVVRHMQEGEWLTWLVVQHISDVVLLHTEPPIHTLLQSIHSSQAASALLIQAIHARCDYVHKAEYGGHIINLVSGVHISQSGALVIFVVERLLASSYLAVTRAACALATRRLQLLLTMSPSQVALQLPLEDTSKIITFLKNHNLEKRYGHLYGLLQRLVGQVHGVAVTSGSDVALPSPPPHSPAPTATRLDLSWYLQLVRNRCQRGEGGGLECGQLLSHLEYSEIINIMSGKSFNTALLTHTLRLGLTSTLQANRDWGECSSSVETGDSEECSSGSGTSEAPLYTASKVILLQHLARVAASLPRPHHTFTPGGGNKYSERVCKLLAGEDGIGSVVDTLAPAVVEYLAGMTRLPWGAQVLPEHSEHILRFALLAMEYLHWQVWLGSVSIEVASLCLSCVDAVLRCGTLVGLLGLSDRTSYVCSVVAGLHAATSYLVKPRALPSLPASLTQCLNGGESSLLVACRRLMQLVVWLEAGNLRHMPPCVAQPIRGITMGVGRVPALNSVVRVPPDVWALGWAPQFSGEHNTSLPPIPVDFLQEADILKEFIFRVELFGWIGRQQFEETWMALLSVLNSTPSENTPPEELPFINLSLSLAVRGITALLIQTLLLPVPGNPHSGHLLSLPRDKPPPYLTSKAGRKLQEIMSRLHDKLREVQHLIRGGPQQTPAYHLSQVSVEYLVTALNSHAEPPDSPETCLQTGCYEFEVREQQLASSGLDVQSCLHFLHYLYSSWLRPQSGLCASVVAEVVKSVSCLCDLFCSAAHHRWVLEALVPLHTLHPIEDHITQQYIILATCKALATLRLAKQEVSSALSEGVVHIVEGGLKSGQVSVRSCAVQGLLYLLQGPPEDSPPLIMLAANYILKYNDGKSRECEGHEVGVWEVWVYLVEHYETLPDPTLPSTALHMALSTAASLSTTPRLLHQVLRGVERLVLVQQLSSSTVEVIFKLVMDLVLNGTPSTSIAALPLFITALYANVRNTATLEPEVSQDSSASDPETLLLVMEKLSIFFDRIRVGYPHEAGVGGWPLGSLPAGHPPC</sequence>
<feature type="region of interest" description="Disordered" evidence="7">
    <location>
        <begin position="1061"/>
        <end position="1111"/>
    </location>
</feature>
<feature type="region of interest" description="Disordered" evidence="7">
    <location>
        <begin position="412"/>
        <end position="492"/>
    </location>
</feature>
<dbReference type="Gene3D" id="1.25.10.10">
    <property type="entry name" value="Leucine-rich Repeat Variant"/>
    <property type="match status" value="2"/>
</dbReference>
<evidence type="ECO:0008006" key="10">
    <source>
        <dbReference type="Google" id="ProtNLM"/>
    </source>
</evidence>
<evidence type="ECO:0000256" key="1">
    <source>
        <dbReference type="ARBA" id="ARBA00002907"/>
    </source>
</evidence>
<comment type="caution">
    <text evidence="8">The sequence shown here is derived from an EMBL/GenBank/DDBJ whole genome shotgun (WGS) entry which is preliminary data.</text>
</comment>
<dbReference type="Pfam" id="PF20926">
    <property type="entry name" value="Htt_N-HEAT_1"/>
    <property type="match status" value="1"/>
</dbReference>
<dbReference type="InterPro" id="IPR011989">
    <property type="entry name" value="ARM-like"/>
</dbReference>
<keyword evidence="6" id="KW-0539">Nucleus</keyword>
<evidence type="ECO:0000256" key="6">
    <source>
        <dbReference type="ARBA" id="ARBA00023242"/>
    </source>
</evidence>
<dbReference type="Pfam" id="PF20925">
    <property type="entry name" value="Htt_bridge"/>
    <property type="match status" value="1"/>
</dbReference>
<dbReference type="GO" id="GO:0005634">
    <property type="term" value="C:nucleus"/>
    <property type="evidence" value="ECO:0007669"/>
    <property type="project" value="UniProtKB-SubCell"/>
</dbReference>
<accession>A0AAW0SVN1</accession>
<feature type="compositionally biased region" description="Basic and acidic residues" evidence="7">
    <location>
        <begin position="431"/>
        <end position="445"/>
    </location>
</feature>
<dbReference type="EMBL" id="JARAKH010000044">
    <property type="protein sequence ID" value="KAK8378802.1"/>
    <property type="molecule type" value="Genomic_DNA"/>
</dbReference>
<dbReference type="InterPro" id="IPR028426">
    <property type="entry name" value="Huntingtin_fam"/>
</dbReference>
<organism evidence="8 9">
    <name type="scientific">Scylla paramamosain</name>
    <name type="common">Mud crab</name>
    <dbReference type="NCBI Taxonomy" id="85552"/>
    <lineage>
        <taxon>Eukaryota</taxon>
        <taxon>Metazoa</taxon>
        <taxon>Ecdysozoa</taxon>
        <taxon>Arthropoda</taxon>
        <taxon>Crustacea</taxon>
        <taxon>Multicrustacea</taxon>
        <taxon>Malacostraca</taxon>
        <taxon>Eumalacostraca</taxon>
        <taxon>Eucarida</taxon>
        <taxon>Decapoda</taxon>
        <taxon>Pleocyemata</taxon>
        <taxon>Brachyura</taxon>
        <taxon>Eubrachyura</taxon>
        <taxon>Portunoidea</taxon>
        <taxon>Portunidae</taxon>
        <taxon>Portuninae</taxon>
        <taxon>Scylla</taxon>
    </lineage>
</organism>
<dbReference type="InterPro" id="IPR016024">
    <property type="entry name" value="ARM-type_fold"/>
</dbReference>
<reference evidence="8 9" key="1">
    <citation type="submission" date="2023-03" db="EMBL/GenBank/DDBJ databases">
        <title>High-quality genome of Scylla paramamosain provides insights in environmental adaptation.</title>
        <authorList>
            <person name="Zhang L."/>
        </authorList>
    </citation>
    <scope>NUCLEOTIDE SEQUENCE [LARGE SCALE GENOMIC DNA]</scope>
    <source>
        <strain evidence="8">LZ_2023a</strain>
        <tissue evidence="8">Muscle</tissue>
    </source>
</reference>
<dbReference type="InterPro" id="IPR048412">
    <property type="entry name" value="Htt_bridge"/>
</dbReference>
<dbReference type="InterPro" id="IPR048413">
    <property type="entry name" value="Htt_C-HEAT_rpt"/>
</dbReference>
<dbReference type="InterPro" id="IPR024613">
    <property type="entry name" value="Huntingtin_N_HEAT_rpt-2"/>
</dbReference>
<dbReference type="GO" id="GO:0005737">
    <property type="term" value="C:cytoplasm"/>
    <property type="evidence" value="ECO:0007669"/>
    <property type="project" value="UniProtKB-SubCell"/>
</dbReference>
<dbReference type="InterPro" id="IPR048411">
    <property type="entry name" value="Htt_N_HEAT_rpt-1"/>
</dbReference>
<evidence type="ECO:0000313" key="9">
    <source>
        <dbReference type="Proteomes" id="UP001487740"/>
    </source>
</evidence>
<dbReference type="Proteomes" id="UP001487740">
    <property type="component" value="Unassembled WGS sequence"/>
</dbReference>
<feature type="compositionally biased region" description="Acidic residues" evidence="7">
    <location>
        <begin position="446"/>
        <end position="457"/>
    </location>
</feature>
<keyword evidence="5" id="KW-0963">Cytoplasm</keyword>
<dbReference type="PANTHER" id="PTHR10170">
    <property type="entry name" value="HUNTINGTON DISEASE PROTEIN"/>
    <property type="match status" value="1"/>
</dbReference>